<dbReference type="Gramene" id="GBG75005">
    <property type="protein sequence ID" value="GBG75005"/>
    <property type="gene ID" value="CBR_g19519"/>
</dbReference>
<reference evidence="2 3" key="1">
    <citation type="journal article" date="2018" name="Cell">
        <title>The Chara Genome: Secondary Complexity and Implications for Plant Terrestrialization.</title>
        <authorList>
            <person name="Nishiyama T."/>
            <person name="Sakayama H."/>
            <person name="Vries J.D."/>
            <person name="Buschmann H."/>
            <person name="Saint-Marcoux D."/>
            <person name="Ullrich K.K."/>
            <person name="Haas F.B."/>
            <person name="Vanderstraeten L."/>
            <person name="Becker D."/>
            <person name="Lang D."/>
            <person name="Vosolsobe S."/>
            <person name="Rombauts S."/>
            <person name="Wilhelmsson P.K.I."/>
            <person name="Janitza P."/>
            <person name="Kern R."/>
            <person name="Heyl A."/>
            <person name="Rumpler F."/>
            <person name="Villalobos L.I.A.C."/>
            <person name="Clay J.M."/>
            <person name="Skokan R."/>
            <person name="Toyoda A."/>
            <person name="Suzuki Y."/>
            <person name="Kagoshima H."/>
            <person name="Schijlen E."/>
            <person name="Tajeshwar N."/>
            <person name="Catarino B."/>
            <person name="Hetherington A.J."/>
            <person name="Saltykova A."/>
            <person name="Bonnot C."/>
            <person name="Breuninger H."/>
            <person name="Symeonidi A."/>
            <person name="Radhakrishnan G.V."/>
            <person name="Van Nieuwerburgh F."/>
            <person name="Deforce D."/>
            <person name="Chang C."/>
            <person name="Karol K.G."/>
            <person name="Hedrich R."/>
            <person name="Ulvskov P."/>
            <person name="Glockner G."/>
            <person name="Delwiche C.F."/>
            <person name="Petrasek J."/>
            <person name="Van de Peer Y."/>
            <person name="Friml J."/>
            <person name="Beilby M."/>
            <person name="Dolan L."/>
            <person name="Kohara Y."/>
            <person name="Sugano S."/>
            <person name="Fujiyama A."/>
            <person name="Delaux P.-M."/>
            <person name="Quint M."/>
            <person name="TheiBen G."/>
            <person name="Hagemann M."/>
            <person name="Harholt J."/>
            <person name="Dunand C."/>
            <person name="Zachgo S."/>
            <person name="Langdale J."/>
            <person name="Maumus F."/>
            <person name="Straeten D.V.D."/>
            <person name="Gould S.B."/>
            <person name="Rensing S.A."/>
        </authorList>
    </citation>
    <scope>NUCLEOTIDE SEQUENCE [LARGE SCALE GENOMIC DNA]</scope>
    <source>
        <strain evidence="2 3">S276</strain>
    </source>
</reference>
<dbReference type="Proteomes" id="UP000265515">
    <property type="component" value="Unassembled WGS sequence"/>
</dbReference>
<feature type="compositionally biased region" description="Low complexity" evidence="1">
    <location>
        <begin position="200"/>
        <end position="215"/>
    </location>
</feature>
<protein>
    <submittedName>
        <fullName evidence="2">Uncharacterized protein</fullName>
    </submittedName>
</protein>
<sequence length="431" mass="45639">MPGPVVGEKRKMVYIPDVLSFDDLCSKIQAKLPNARHAFSIVVEMQVADPPPGQEAHLLDEVWAEVEDLELFDSKAVTNLRIRAKEAPPTMSPLMPVLQTQLPLSSAPPVAGHAPLARAPSSPSPTLSSPSVAPILSNAAAPVKPLSSAACGQSFGNPDPFGTSATFVSRCPPAAAVSPPLPPIPHTPPAASVTPPHLQRAAAARMSSSTPRSSSPVVGSARPPSTGAQALAERAARAVPSSPHVRHSTDAIAQPSFPPPLGGSSPIHHPVLIGHSTPPASIQTASTLVDVNAINNTPASPVLLLSETREDGGVKHGDLNDHHNPMVEPELLSQIDREADTNMEQALRDDLERRAVIYTKGKNGVLTGHMKLMNAAAKQIALRDPRLVEKGRRAELMREAANMVSVLMVHHTYIPKDKTRPKHAIANKLEK</sequence>
<keyword evidence="3" id="KW-1185">Reference proteome</keyword>
<accession>A0A388KY73</accession>
<evidence type="ECO:0000313" key="2">
    <source>
        <dbReference type="EMBL" id="GBG75005.1"/>
    </source>
</evidence>
<evidence type="ECO:0000256" key="1">
    <source>
        <dbReference type="SAM" id="MobiDB-lite"/>
    </source>
</evidence>
<feature type="region of interest" description="Disordered" evidence="1">
    <location>
        <begin position="179"/>
        <end position="278"/>
    </location>
</feature>
<feature type="compositionally biased region" description="Low complexity" evidence="1">
    <location>
        <begin position="114"/>
        <end position="130"/>
    </location>
</feature>
<gene>
    <name evidence="2" type="ORF">CBR_g19519</name>
</gene>
<feature type="compositionally biased region" description="Pro residues" evidence="1">
    <location>
        <begin position="179"/>
        <end position="188"/>
    </location>
</feature>
<evidence type="ECO:0000313" key="3">
    <source>
        <dbReference type="Proteomes" id="UP000265515"/>
    </source>
</evidence>
<feature type="region of interest" description="Disordered" evidence="1">
    <location>
        <begin position="104"/>
        <end position="130"/>
    </location>
</feature>
<dbReference type="AlphaFoldDB" id="A0A388KY73"/>
<organism evidence="2 3">
    <name type="scientific">Chara braunii</name>
    <name type="common">Braun's stonewort</name>
    <dbReference type="NCBI Taxonomy" id="69332"/>
    <lineage>
        <taxon>Eukaryota</taxon>
        <taxon>Viridiplantae</taxon>
        <taxon>Streptophyta</taxon>
        <taxon>Charophyceae</taxon>
        <taxon>Charales</taxon>
        <taxon>Characeae</taxon>
        <taxon>Chara</taxon>
    </lineage>
</organism>
<dbReference type="EMBL" id="BFEA01000215">
    <property type="protein sequence ID" value="GBG75005.1"/>
    <property type="molecule type" value="Genomic_DNA"/>
</dbReference>
<name>A0A388KY73_CHABU</name>
<proteinExistence type="predicted"/>
<dbReference type="STRING" id="69332.A0A388KY73"/>
<comment type="caution">
    <text evidence="2">The sequence shown here is derived from an EMBL/GenBank/DDBJ whole genome shotgun (WGS) entry which is preliminary data.</text>
</comment>